<name>A0ABP7NG68_9GAMM</name>
<dbReference type="EMBL" id="BAABBO010000001">
    <property type="protein sequence ID" value="GAA3946179.1"/>
    <property type="molecule type" value="Genomic_DNA"/>
</dbReference>
<dbReference type="RefSeq" id="WP_344802312.1">
    <property type="nucleotide sequence ID" value="NZ_BAABBO010000001.1"/>
</dbReference>
<accession>A0ABP7NG68</accession>
<feature type="region of interest" description="Disordered" evidence="1">
    <location>
        <begin position="1"/>
        <end position="25"/>
    </location>
</feature>
<gene>
    <name evidence="2" type="ORF">GCM10022278_01680</name>
</gene>
<protein>
    <submittedName>
        <fullName evidence="2">Uncharacterized protein</fullName>
    </submittedName>
</protein>
<evidence type="ECO:0000256" key="1">
    <source>
        <dbReference type="SAM" id="MobiDB-lite"/>
    </source>
</evidence>
<organism evidence="2 3">
    <name type="scientific">Allohahella marinimesophila</name>
    <dbReference type="NCBI Taxonomy" id="1054972"/>
    <lineage>
        <taxon>Bacteria</taxon>
        <taxon>Pseudomonadati</taxon>
        <taxon>Pseudomonadota</taxon>
        <taxon>Gammaproteobacteria</taxon>
        <taxon>Oceanospirillales</taxon>
        <taxon>Hahellaceae</taxon>
        <taxon>Allohahella</taxon>
    </lineage>
</organism>
<evidence type="ECO:0000313" key="3">
    <source>
        <dbReference type="Proteomes" id="UP001501337"/>
    </source>
</evidence>
<evidence type="ECO:0000313" key="2">
    <source>
        <dbReference type="EMBL" id="GAA3946179.1"/>
    </source>
</evidence>
<proteinExistence type="predicted"/>
<sequence>MDFDPDGKRLPIKIDTTSNGEFVPTPLTPAEQRANHHAMELVGNAARRIGLSRRKFVISSAGSAATLLAFNKAHGAVGGFFDLHPDSAYDLATLKSQPG</sequence>
<comment type="caution">
    <text evidence="2">The sequence shown here is derived from an EMBL/GenBank/DDBJ whole genome shotgun (WGS) entry which is preliminary data.</text>
</comment>
<reference evidence="3" key="1">
    <citation type="journal article" date="2019" name="Int. J. Syst. Evol. Microbiol.">
        <title>The Global Catalogue of Microorganisms (GCM) 10K type strain sequencing project: providing services to taxonomists for standard genome sequencing and annotation.</title>
        <authorList>
            <consortium name="The Broad Institute Genomics Platform"/>
            <consortium name="The Broad Institute Genome Sequencing Center for Infectious Disease"/>
            <person name="Wu L."/>
            <person name="Ma J."/>
        </authorList>
    </citation>
    <scope>NUCLEOTIDE SEQUENCE [LARGE SCALE GENOMIC DNA]</scope>
    <source>
        <strain evidence="3">JCM 17555</strain>
    </source>
</reference>
<dbReference type="Proteomes" id="UP001501337">
    <property type="component" value="Unassembled WGS sequence"/>
</dbReference>
<keyword evidence="3" id="KW-1185">Reference proteome</keyword>